<dbReference type="GO" id="GO:0035591">
    <property type="term" value="F:signaling adaptor activity"/>
    <property type="evidence" value="ECO:0007669"/>
    <property type="project" value="TreeGrafter"/>
</dbReference>
<dbReference type="PROSITE" id="PS50294">
    <property type="entry name" value="WD_REPEATS_REGION"/>
    <property type="match status" value="2"/>
</dbReference>
<evidence type="ECO:0000313" key="3">
    <source>
        <dbReference type="EMBL" id="KAJ2784263.1"/>
    </source>
</evidence>
<dbReference type="Pfam" id="PF00400">
    <property type="entry name" value="WD40"/>
    <property type="match status" value="1"/>
</dbReference>
<dbReference type="SMART" id="SM00320">
    <property type="entry name" value="WD40"/>
    <property type="match status" value="3"/>
</dbReference>
<dbReference type="InterPro" id="IPR036322">
    <property type="entry name" value="WD40_repeat_dom_sf"/>
</dbReference>
<feature type="compositionally biased region" description="Low complexity" evidence="2">
    <location>
        <begin position="1324"/>
        <end position="1335"/>
    </location>
</feature>
<dbReference type="InterPro" id="IPR049567">
    <property type="entry name" value="WDR59-like"/>
</dbReference>
<dbReference type="SUPFAM" id="SSF50978">
    <property type="entry name" value="WD40 repeat-like"/>
    <property type="match status" value="1"/>
</dbReference>
<evidence type="ECO:0008006" key="5">
    <source>
        <dbReference type="Google" id="ProtNLM"/>
    </source>
</evidence>
<feature type="compositionally biased region" description="Acidic residues" evidence="2">
    <location>
        <begin position="735"/>
        <end position="744"/>
    </location>
</feature>
<evidence type="ECO:0000313" key="4">
    <source>
        <dbReference type="Proteomes" id="UP001140172"/>
    </source>
</evidence>
<feature type="compositionally biased region" description="Basic and acidic residues" evidence="2">
    <location>
        <begin position="1313"/>
        <end position="1322"/>
    </location>
</feature>
<dbReference type="PANTHER" id="PTHR46170">
    <property type="entry name" value="GATOR COMPLEX PROTEIN WDR59"/>
    <property type="match status" value="1"/>
</dbReference>
<feature type="repeat" description="WD" evidence="1">
    <location>
        <begin position="112"/>
        <end position="145"/>
    </location>
</feature>
<dbReference type="GO" id="GO:1904263">
    <property type="term" value="P:positive regulation of TORC1 signaling"/>
    <property type="evidence" value="ECO:0007669"/>
    <property type="project" value="TreeGrafter"/>
</dbReference>
<evidence type="ECO:0000256" key="1">
    <source>
        <dbReference type="PROSITE-ProRule" id="PRU00221"/>
    </source>
</evidence>
<dbReference type="InterPro" id="IPR015943">
    <property type="entry name" value="WD40/YVTN_repeat-like_dom_sf"/>
</dbReference>
<gene>
    <name evidence="3" type="ORF">GGI15_002312</name>
</gene>
<feature type="compositionally biased region" description="Polar residues" evidence="2">
    <location>
        <begin position="653"/>
        <end position="665"/>
    </location>
</feature>
<dbReference type="GO" id="GO:0005774">
    <property type="term" value="C:vacuolar membrane"/>
    <property type="evidence" value="ECO:0007669"/>
    <property type="project" value="TreeGrafter"/>
</dbReference>
<dbReference type="InterPro" id="IPR001680">
    <property type="entry name" value="WD40_rpt"/>
</dbReference>
<dbReference type="Proteomes" id="UP001140172">
    <property type="component" value="Unassembled WGS sequence"/>
</dbReference>
<feature type="compositionally biased region" description="Pro residues" evidence="2">
    <location>
        <begin position="1234"/>
        <end position="1247"/>
    </location>
</feature>
<dbReference type="EMBL" id="JANBUM010000118">
    <property type="protein sequence ID" value="KAJ2784263.1"/>
    <property type="molecule type" value="Genomic_DNA"/>
</dbReference>
<feature type="compositionally biased region" description="Low complexity" evidence="2">
    <location>
        <begin position="1430"/>
        <end position="1445"/>
    </location>
</feature>
<protein>
    <recommendedName>
        <fullName evidence="5">RWD domain-containing protein</fullName>
    </recommendedName>
</protein>
<dbReference type="GO" id="GO:0034198">
    <property type="term" value="P:cellular response to amino acid starvation"/>
    <property type="evidence" value="ECO:0007669"/>
    <property type="project" value="TreeGrafter"/>
</dbReference>
<name>A0A9W8HFV5_9FUNG</name>
<sequence>MNRPGAKQHHRTYGASTIGADLSIKYPHGFTHMSISPYGRDVVLAGRAGLAIVDLEFPLSPPRTIPISSRSKIAGVAWCPNTQHHGWVATPVSQTLLVHDLAHTTTEPMLVIKAHPTTITDVAWVPKIPSWIGTASIDPIIKIWDARRDQKPVWYFSEWEPTDLLAFNNVHMHKMASVHRNKIAIWDIRYGSGPLTTISDAHTEDIVSISWHPDSEDELVSAGQDRTVKRWNVRYASQTEDYSHTFAHDIISADYLPFGDGILVKQRSPDNEVVVVKDSAQLAPVHRLVGHTDTVLASAWRVQGAVSAVDGADARDFQLVTWGQDQVMRMWATSFKLIEAVGGEPSRVARDVHEPMPSFATNFIGPDKILHLIEQRALPSEFLLASAGGLGGAQKITTMHEYDRAGNMREGIRLVSTSETASEAPLSAGDRDPAAAAAARTSTADERSSDDDDDQYVDSTGRRRRRQAAGALADAADWREEVEAVVGSRYRRPKMVTIKDMRPDQRQCRLAVGVPWITRDTLALRVTFPVNYPAFPAQFAVEALGSVYGARAAVAELVGGVADACAAQGVAALDRCLYALLRMLIPKARAKGMARGARSGSIKAEDLERLPPPPAKLPWEAVDEHVAGQAAARSAAALGRRLSRAGQQAGVSLSPLSRAGQQAGVSLSPSAALERSRSRSLRRSGEDAPRWASSSLPSDDNMSGLSRDDDDDDGDGGGLLSGSDYGSSGSSRGSEDDDDDDDDFAMGYGGDNDDHLYYSDLSPAELPVDNDGLPISLRHVSNRERYDAKTPFPRLCGGVFSGAGTLVCFFASIYTPDTYPEPSGLGQQGRAGRERVREDMSHQLGQISKPRNFLKLNHYQGMVQFGLQNKGAYFAYDAPGGGEPVRVDGGGGAGGGLRRRSSSLSGFDESSDGEARDEEVPRFYFRKQISHNALTGSASDRSDSQGAYFRPAAAAQRQAATTGVGNVALVCAVPEDRSAARDLAQQFELAGASTSWVCSHNASVARLNGRRSLAHIWSMLACLLAPVQPAAGGAGGNRVWAAHPSIVRWLRSVMVHYERRGDVQTLALLACVLSMALAEAAAEASPAAASVATAAAAAVADGSPDDADADAGLAAAAADAPPWMAAAAAARTSGYYQPSARPKGRGRVGWDILGSTAAEAVAAAALASQQMRVVGSGDAPGYPPNASVAQLAGQRAVSFMVPTTAAAAAAAAVAVSAVAAADTSAPSVSSAIPAPSPSQTPPPPPVAVGPDALSLAAVESLLGRRLPAGDHAAAAAVALAGGLAAQEPMSPELLRELDSEEIKQNELMMAEGLDDRPTEPTREPTPVSSTPTPTTGAAEPHEDAAAGRHLQRSSSEQPHEQASVEPDGAENLWRRLRSNVLGRVQTAAVAGAKPGSLDMAESPPAVPATSSEPSGGGDAAVSSTAAKGPARQQQQQQRRQAQRRQAWGMSSTWVPLLSGKEGVAAQAAAKEQAYLRTKRAFEQLHTRLVVRDRGEWADDGDVALVLAGDYRMQAAYLDHWKLLYARILYKWRMNTKAIEVLKCVQDPVLREFYNQMYCQPTVPMHDNQPRIANPLARAQALLRADDVHSDCGTESAATDATMEIGGTPWLACAWCHEYVHGLALICHSCGHGGHQEHMQRWFSIVRRQLLQNGPMSLQYERPPGGGSGSSSSTSLARRSAGGVSAAVVEGVSPRAQQSLVAAMNAAGLASASDYLSSFVNSPAAAAPADAAPVPELTITPSAGSISSGSSSSGGSTSTSTTSSSSSSSSFGSDTGSEYGDARDPPDAAYTATATAAAVGSEGPRGWEASDGESDDHLHAPHTGILHLTGSDGLRIRRAYKSHMLTPQDSQTALDGASDDAFVMRVDVPTCPSGCGCNCLYESRRLIM</sequence>
<keyword evidence="4" id="KW-1185">Reference proteome</keyword>
<feature type="region of interest" description="Disordered" evidence="2">
    <location>
        <begin position="886"/>
        <end position="919"/>
    </location>
</feature>
<comment type="caution">
    <text evidence="3">The sequence shown here is derived from an EMBL/GenBank/DDBJ whole genome shotgun (WGS) entry which is preliminary data.</text>
</comment>
<dbReference type="OrthoDB" id="311712at2759"/>
<keyword evidence="1" id="KW-0853">WD repeat</keyword>
<feature type="region of interest" description="Disordered" evidence="2">
    <location>
        <begin position="1390"/>
        <end position="1445"/>
    </location>
</feature>
<feature type="compositionally biased region" description="Low complexity" evidence="2">
    <location>
        <begin position="1737"/>
        <end position="1776"/>
    </location>
</feature>
<evidence type="ECO:0000256" key="2">
    <source>
        <dbReference type="SAM" id="MobiDB-lite"/>
    </source>
</evidence>
<feature type="region of interest" description="Disordered" evidence="2">
    <location>
        <begin position="595"/>
        <end position="618"/>
    </location>
</feature>
<feature type="region of interest" description="Disordered" evidence="2">
    <location>
        <begin position="653"/>
        <end position="750"/>
    </location>
</feature>
<reference evidence="3" key="1">
    <citation type="submission" date="2022-07" db="EMBL/GenBank/DDBJ databases">
        <title>Phylogenomic reconstructions and comparative analyses of Kickxellomycotina fungi.</title>
        <authorList>
            <person name="Reynolds N.K."/>
            <person name="Stajich J.E."/>
            <person name="Barry K."/>
            <person name="Grigoriev I.V."/>
            <person name="Crous P."/>
            <person name="Smith M.E."/>
        </authorList>
    </citation>
    <scope>NUCLEOTIDE SEQUENCE</scope>
    <source>
        <strain evidence="3">BCRC 34489</strain>
    </source>
</reference>
<proteinExistence type="predicted"/>
<feature type="region of interest" description="Disordered" evidence="2">
    <location>
        <begin position="1310"/>
        <end position="1368"/>
    </location>
</feature>
<feature type="compositionally biased region" description="Gly residues" evidence="2">
    <location>
        <begin position="886"/>
        <end position="896"/>
    </location>
</feature>
<feature type="region of interest" description="Disordered" evidence="2">
    <location>
        <begin position="1737"/>
        <end position="1825"/>
    </location>
</feature>
<feature type="region of interest" description="Disordered" evidence="2">
    <location>
        <begin position="417"/>
        <end position="472"/>
    </location>
</feature>
<accession>A0A9W8HFV5</accession>
<dbReference type="PANTHER" id="PTHR46170:SF1">
    <property type="entry name" value="GATOR COMPLEX PROTEIN WDR59"/>
    <property type="match status" value="1"/>
</dbReference>
<feature type="region of interest" description="Disordered" evidence="2">
    <location>
        <begin position="1655"/>
        <end position="1676"/>
    </location>
</feature>
<feature type="repeat" description="WD" evidence="1">
    <location>
        <begin position="199"/>
        <end position="241"/>
    </location>
</feature>
<feature type="region of interest" description="Disordered" evidence="2">
    <location>
        <begin position="1227"/>
        <end position="1250"/>
    </location>
</feature>
<dbReference type="Gene3D" id="2.130.10.10">
    <property type="entry name" value="YVTN repeat-like/Quinoprotein amine dehydrogenase"/>
    <property type="match status" value="2"/>
</dbReference>
<feature type="compositionally biased region" description="Low complexity" evidence="2">
    <location>
        <begin position="1787"/>
        <end position="1797"/>
    </location>
</feature>
<dbReference type="PROSITE" id="PS50082">
    <property type="entry name" value="WD_REPEATS_2"/>
    <property type="match status" value="2"/>
</dbReference>
<organism evidence="3 4">
    <name type="scientific">Coemansia interrupta</name>
    <dbReference type="NCBI Taxonomy" id="1126814"/>
    <lineage>
        <taxon>Eukaryota</taxon>
        <taxon>Fungi</taxon>
        <taxon>Fungi incertae sedis</taxon>
        <taxon>Zoopagomycota</taxon>
        <taxon>Kickxellomycotina</taxon>
        <taxon>Kickxellomycetes</taxon>
        <taxon>Kickxellales</taxon>
        <taxon>Kickxellaceae</taxon>
        <taxon>Coemansia</taxon>
    </lineage>
</organism>
<dbReference type="GO" id="GO:0035859">
    <property type="term" value="C:Seh1-associated complex"/>
    <property type="evidence" value="ECO:0007669"/>
    <property type="project" value="TreeGrafter"/>
</dbReference>
<feature type="compositionally biased region" description="Low complexity" evidence="2">
    <location>
        <begin position="721"/>
        <end position="732"/>
    </location>
</feature>